<feature type="transmembrane region" description="Helical" evidence="1">
    <location>
        <begin position="128"/>
        <end position="151"/>
    </location>
</feature>
<evidence type="ECO:0000313" key="3">
    <source>
        <dbReference type="Proteomes" id="UP000223071"/>
    </source>
</evidence>
<keyword evidence="1" id="KW-0472">Membrane</keyword>
<sequence>MADFSLPAPYEPQKSSYIHDRATRPKRPPIDWRELTGRFWGLGMGVAFSVIFTVALFELRDSWDNHRDWLVMLIPFFAIAGLAFGHLMYRGKWEALAVPGGFLLLTGIFTVSVFLGDIDGMSRDTRRIVAALGGISMALTIVSAIVALLWVELREPAKAPPPQL</sequence>
<keyword evidence="1" id="KW-1133">Transmembrane helix</keyword>
<accession>A0A2A9HBN9</accession>
<feature type="transmembrane region" description="Helical" evidence="1">
    <location>
        <begin position="69"/>
        <end position="89"/>
    </location>
</feature>
<proteinExistence type="predicted"/>
<protein>
    <submittedName>
        <fullName evidence="2">Uncharacterized protein</fullName>
    </submittedName>
</protein>
<keyword evidence="3" id="KW-1185">Reference proteome</keyword>
<dbReference type="RefSeq" id="WP_098502844.1">
    <property type="nucleotide sequence ID" value="NZ_PDJQ01000001.1"/>
</dbReference>
<evidence type="ECO:0000313" key="2">
    <source>
        <dbReference type="EMBL" id="PFG73387.1"/>
    </source>
</evidence>
<organism evidence="2 3">
    <name type="scientific">Tepidiforma thermophila (strain KCTC 52669 / CGMCC 1.13589 / G233)</name>
    <dbReference type="NCBI Taxonomy" id="2761530"/>
    <lineage>
        <taxon>Bacteria</taxon>
        <taxon>Bacillati</taxon>
        <taxon>Chloroflexota</taxon>
        <taxon>Tepidiformia</taxon>
        <taxon>Tepidiformales</taxon>
        <taxon>Tepidiformaceae</taxon>
        <taxon>Tepidiforma</taxon>
    </lineage>
</organism>
<feature type="transmembrane region" description="Helical" evidence="1">
    <location>
        <begin position="95"/>
        <end position="116"/>
    </location>
</feature>
<gene>
    <name evidence="2" type="ORF">A9A59_0582</name>
</gene>
<dbReference type="EMBL" id="PDJQ01000001">
    <property type="protein sequence ID" value="PFG73387.1"/>
    <property type="molecule type" value="Genomic_DNA"/>
</dbReference>
<keyword evidence="1" id="KW-0812">Transmembrane</keyword>
<dbReference type="Proteomes" id="UP000223071">
    <property type="component" value="Unassembled WGS sequence"/>
</dbReference>
<feature type="transmembrane region" description="Helical" evidence="1">
    <location>
        <begin position="39"/>
        <end position="57"/>
    </location>
</feature>
<comment type="caution">
    <text evidence="2">The sequence shown here is derived from an EMBL/GenBank/DDBJ whole genome shotgun (WGS) entry which is preliminary data.</text>
</comment>
<reference evidence="2 3" key="1">
    <citation type="submission" date="2017-09" db="EMBL/GenBank/DDBJ databases">
        <title>Sequencing the genomes of two abundant thermophiles in Great Basin hot springs: Thermocrinis jamiesonii and novel Chloroflexi Thermoflexus hugenholtzii.</title>
        <authorList>
            <person name="Hedlund B."/>
        </authorList>
    </citation>
    <scope>NUCLEOTIDE SEQUENCE [LARGE SCALE GENOMIC DNA]</scope>
    <source>
        <strain evidence="2 3">G233</strain>
    </source>
</reference>
<dbReference type="AlphaFoldDB" id="A0A2A9HBN9"/>
<evidence type="ECO:0000256" key="1">
    <source>
        <dbReference type="SAM" id="Phobius"/>
    </source>
</evidence>
<name>A0A2A9HBN9_TEPT2</name>